<reference evidence="10 11" key="1">
    <citation type="submission" date="2016-02" db="EMBL/GenBank/DDBJ databases">
        <title>Genome sequence of Moorella mulderi DSM 14980.</title>
        <authorList>
            <person name="Poehlein A."/>
            <person name="Daniel R."/>
        </authorList>
    </citation>
    <scope>NUCLEOTIDE SEQUENCE [LARGE SCALE GENOMIC DNA]</scope>
    <source>
        <strain evidence="10 11">DSM 14980</strain>
    </source>
</reference>
<evidence type="ECO:0000256" key="1">
    <source>
        <dbReference type="ARBA" id="ARBA00004429"/>
    </source>
</evidence>
<dbReference type="Proteomes" id="UP000075670">
    <property type="component" value="Unassembled WGS sequence"/>
</dbReference>
<keyword evidence="5 8" id="KW-0812">Transmembrane</keyword>
<comment type="similarity">
    <text evidence="8">Belongs to the binding-protein-dependent transport system permease family.</text>
</comment>
<feature type="transmembrane region" description="Helical" evidence="8">
    <location>
        <begin position="94"/>
        <end position="118"/>
    </location>
</feature>
<feature type="transmembrane region" description="Helical" evidence="8">
    <location>
        <begin position="245"/>
        <end position="269"/>
    </location>
</feature>
<dbReference type="SUPFAM" id="SSF161098">
    <property type="entry name" value="MetI-like"/>
    <property type="match status" value="2"/>
</dbReference>
<evidence type="ECO:0000256" key="3">
    <source>
        <dbReference type="ARBA" id="ARBA00022475"/>
    </source>
</evidence>
<evidence type="ECO:0000313" key="11">
    <source>
        <dbReference type="Proteomes" id="UP000075670"/>
    </source>
</evidence>
<keyword evidence="7 8" id="KW-0472">Membrane</keyword>
<evidence type="ECO:0000313" key="10">
    <source>
        <dbReference type="EMBL" id="KYH31746.1"/>
    </source>
</evidence>
<dbReference type="RefSeq" id="WP_161485005.1">
    <property type="nucleotide sequence ID" value="NZ_LTBC01000008.1"/>
</dbReference>
<keyword evidence="11" id="KW-1185">Reference proteome</keyword>
<dbReference type="Gene3D" id="1.10.3720.10">
    <property type="entry name" value="MetI-like"/>
    <property type="match status" value="2"/>
</dbReference>
<feature type="transmembrane region" description="Helical" evidence="8">
    <location>
        <begin position="475"/>
        <end position="496"/>
    </location>
</feature>
<feature type="domain" description="ABC transmembrane type-1" evidence="9">
    <location>
        <begin position="353"/>
        <end position="547"/>
    </location>
</feature>
<feature type="transmembrane region" description="Helical" evidence="8">
    <location>
        <begin position="423"/>
        <end position="440"/>
    </location>
</feature>
<evidence type="ECO:0000256" key="7">
    <source>
        <dbReference type="ARBA" id="ARBA00023136"/>
    </source>
</evidence>
<name>A0A151AVR8_9FIRM</name>
<dbReference type="PATRIC" id="fig|1122241.3.peg.2246"/>
<keyword evidence="4" id="KW-0997">Cell inner membrane</keyword>
<dbReference type="PROSITE" id="PS50928">
    <property type="entry name" value="ABC_TM1"/>
    <property type="match status" value="2"/>
</dbReference>
<comment type="caution">
    <text evidence="10">The sequence shown here is derived from an EMBL/GenBank/DDBJ whole genome shotgun (WGS) entry which is preliminary data.</text>
</comment>
<feature type="transmembrane region" description="Helical" evidence="8">
    <location>
        <begin position="7"/>
        <end position="25"/>
    </location>
</feature>
<evidence type="ECO:0000256" key="6">
    <source>
        <dbReference type="ARBA" id="ARBA00022989"/>
    </source>
</evidence>
<feature type="transmembrane region" description="Helical" evidence="8">
    <location>
        <begin position="528"/>
        <end position="547"/>
    </location>
</feature>
<comment type="subcellular location">
    <subcellularLocation>
        <location evidence="1">Cell inner membrane</location>
        <topology evidence="1">Multi-pass membrane protein</topology>
    </subcellularLocation>
    <subcellularLocation>
        <location evidence="8">Cell membrane</location>
        <topology evidence="8">Multi-pass membrane protein</topology>
    </subcellularLocation>
</comment>
<dbReference type="GO" id="GO:0005886">
    <property type="term" value="C:plasma membrane"/>
    <property type="evidence" value="ECO:0007669"/>
    <property type="project" value="UniProtKB-SubCell"/>
</dbReference>
<feature type="transmembrane region" description="Helical" evidence="8">
    <location>
        <begin position="138"/>
        <end position="158"/>
    </location>
</feature>
<feature type="transmembrane region" description="Helical" evidence="8">
    <location>
        <begin position="391"/>
        <end position="411"/>
    </location>
</feature>
<proteinExistence type="inferred from homology"/>
<dbReference type="InterPro" id="IPR035906">
    <property type="entry name" value="MetI-like_sf"/>
</dbReference>
<dbReference type="GO" id="GO:0055085">
    <property type="term" value="P:transmembrane transport"/>
    <property type="evidence" value="ECO:0007669"/>
    <property type="project" value="InterPro"/>
</dbReference>
<evidence type="ECO:0000256" key="4">
    <source>
        <dbReference type="ARBA" id="ARBA00022519"/>
    </source>
</evidence>
<dbReference type="PANTHER" id="PTHR43357:SF4">
    <property type="entry name" value="INNER MEMBRANE ABC TRANSPORTER PERMEASE PROTEIN YDCV"/>
    <property type="match status" value="1"/>
</dbReference>
<dbReference type="CDD" id="cd06261">
    <property type="entry name" value="TM_PBP2"/>
    <property type="match status" value="2"/>
</dbReference>
<feature type="transmembrane region" description="Helical" evidence="8">
    <location>
        <begin position="191"/>
        <end position="210"/>
    </location>
</feature>
<accession>A0A151AVR8</accession>
<dbReference type="EMBL" id="LTBC01000008">
    <property type="protein sequence ID" value="KYH31746.1"/>
    <property type="molecule type" value="Genomic_DNA"/>
</dbReference>
<dbReference type="Pfam" id="PF00528">
    <property type="entry name" value="BPD_transp_1"/>
    <property type="match status" value="2"/>
</dbReference>
<feature type="transmembrane region" description="Helical" evidence="8">
    <location>
        <begin position="297"/>
        <end position="322"/>
    </location>
</feature>
<dbReference type="AlphaFoldDB" id="A0A151AVR8"/>
<feature type="transmembrane region" description="Helical" evidence="8">
    <location>
        <begin position="60"/>
        <end position="82"/>
    </location>
</feature>
<dbReference type="PANTHER" id="PTHR43357">
    <property type="entry name" value="INNER MEMBRANE ABC TRANSPORTER PERMEASE PROTEIN YDCV"/>
    <property type="match status" value="1"/>
</dbReference>
<gene>
    <name evidence="10" type="primary">phnV</name>
    <name evidence="10" type="ORF">MOMUL_21100</name>
</gene>
<feature type="transmembrane region" description="Helical" evidence="8">
    <location>
        <begin position="357"/>
        <end position="379"/>
    </location>
</feature>
<sequence>MLRGQPLKGLILILILGLMAGYPLLRLLGESFIYDAHLSLENYRQIATQPANYIALGNTLSVGIVVTVLATAVGTILAWLVARTDLPGKEWFKPWLLLPYLIPPFIGAFAWTQLLGPVGYLNKLYQAFSGSEEPIVNIYGWGGIILVLVMHSYPLVYLTSIGAFGRIDTTLEEAARVAGATHWRVQRDVTLPLMTPAILNGAILVFSYTISNFGVPATLGFSEGCYVLTTWIYDLIKNASLSNHLALAAALSVILGLLAGASLLGANLVMRGKNYAVIIGKGGGASTIPLRCWRRPLALAVALFVLCFSLAPVLAILLTSFIRAYGLEPVPDNLTLEHYRYVLCGMPVAQRALFNSAILALAGATLAMILGGITAYVSLKSGWRQRSFLEFLSSLPNNVPGTVVALAMIITYSQPLPLTGWRLYNTLWIILLAYIIRYLIFPVRSTAATLSQVAGSLEEAARLSGARWWQAMRDIIVPLAWPGLMAGWFLVLIPAMHELTVSVLLWSVGNETLGVAVFNLQEAGSVPATAALAVVTIVLVLTVYFLFRRMAKVDTGF</sequence>
<keyword evidence="3" id="KW-1003">Cell membrane</keyword>
<evidence type="ECO:0000256" key="5">
    <source>
        <dbReference type="ARBA" id="ARBA00022692"/>
    </source>
</evidence>
<keyword evidence="6 8" id="KW-1133">Transmembrane helix</keyword>
<evidence type="ECO:0000256" key="2">
    <source>
        <dbReference type="ARBA" id="ARBA00022448"/>
    </source>
</evidence>
<dbReference type="OrthoDB" id="57323at2"/>
<dbReference type="InterPro" id="IPR000515">
    <property type="entry name" value="MetI-like"/>
</dbReference>
<evidence type="ECO:0000259" key="9">
    <source>
        <dbReference type="PROSITE" id="PS50928"/>
    </source>
</evidence>
<feature type="domain" description="ABC transmembrane type-1" evidence="9">
    <location>
        <begin position="56"/>
        <end position="266"/>
    </location>
</feature>
<organism evidence="10 11">
    <name type="scientific">Moorella mulderi DSM 14980</name>
    <dbReference type="NCBI Taxonomy" id="1122241"/>
    <lineage>
        <taxon>Bacteria</taxon>
        <taxon>Bacillati</taxon>
        <taxon>Bacillota</taxon>
        <taxon>Clostridia</taxon>
        <taxon>Neomoorellales</taxon>
        <taxon>Neomoorellaceae</taxon>
        <taxon>Neomoorella</taxon>
    </lineage>
</organism>
<evidence type="ECO:0000256" key="8">
    <source>
        <dbReference type="RuleBase" id="RU363032"/>
    </source>
</evidence>
<keyword evidence="2 8" id="KW-0813">Transport</keyword>
<protein>
    <submittedName>
        <fullName evidence="10">Putative 2-aminoethylphosphonate transport system permease protein PhnV</fullName>
    </submittedName>
</protein>